<reference evidence="2" key="1">
    <citation type="submission" date="2019-12" db="EMBL/GenBank/DDBJ databases">
        <title>Genome sequencing and annotation of Brassica cretica.</title>
        <authorList>
            <person name="Studholme D.J."/>
            <person name="Sarris P."/>
        </authorList>
    </citation>
    <scope>NUCLEOTIDE SEQUENCE</scope>
    <source>
        <strain evidence="2">PFS-109/04</strain>
        <tissue evidence="2">Leaf</tissue>
    </source>
</reference>
<sequence length="65" mass="7498">MLFTGPNHRESSRPSSRFERRAAQMKKKQWKPYKLSAVANPPRIFPSSITLALIVLHAVYQVNFV</sequence>
<accession>A0A8S9S596</accession>
<dbReference type="EMBL" id="QGKX02000088">
    <property type="protein sequence ID" value="KAF3588705.1"/>
    <property type="molecule type" value="Genomic_DNA"/>
</dbReference>
<protein>
    <submittedName>
        <fullName evidence="2">Uncharacterized protein</fullName>
    </submittedName>
</protein>
<organism evidence="2 3">
    <name type="scientific">Brassica cretica</name>
    <name type="common">Mustard</name>
    <dbReference type="NCBI Taxonomy" id="69181"/>
    <lineage>
        <taxon>Eukaryota</taxon>
        <taxon>Viridiplantae</taxon>
        <taxon>Streptophyta</taxon>
        <taxon>Embryophyta</taxon>
        <taxon>Tracheophyta</taxon>
        <taxon>Spermatophyta</taxon>
        <taxon>Magnoliopsida</taxon>
        <taxon>eudicotyledons</taxon>
        <taxon>Gunneridae</taxon>
        <taxon>Pentapetalae</taxon>
        <taxon>rosids</taxon>
        <taxon>malvids</taxon>
        <taxon>Brassicales</taxon>
        <taxon>Brassicaceae</taxon>
        <taxon>Brassiceae</taxon>
        <taxon>Brassica</taxon>
    </lineage>
</organism>
<dbReference type="Proteomes" id="UP000712600">
    <property type="component" value="Unassembled WGS sequence"/>
</dbReference>
<evidence type="ECO:0000256" key="1">
    <source>
        <dbReference type="SAM" id="MobiDB-lite"/>
    </source>
</evidence>
<feature type="region of interest" description="Disordered" evidence="1">
    <location>
        <begin position="1"/>
        <end position="20"/>
    </location>
</feature>
<proteinExistence type="predicted"/>
<feature type="compositionally biased region" description="Basic and acidic residues" evidence="1">
    <location>
        <begin position="7"/>
        <end position="20"/>
    </location>
</feature>
<gene>
    <name evidence="2" type="ORF">F2Q69_00025684</name>
</gene>
<dbReference type="AlphaFoldDB" id="A0A8S9S596"/>
<name>A0A8S9S596_BRACR</name>
<comment type="caution">
    <text evidence="2">The sequence shown here is derived from an EMBL/GenBank/DDBJ whole genome shotgun (WGS) entry which is preliminary data.</text>
</comment>
<evidence type="ECO:0000313" key="3">
    <source>
        <dbReference type="Proteomes" id="UP000712600"/>
    </source>
</evidence>
<evidence type="ECO:0000313" key="2">
    <source>
        <dbReference type="EMBL" id="KAF3588705.1"/>
    </source>
</evidence>